<proteinExistence type="predicted"/>
<evidence type="ECO:0000256" key="3">
    <source>
        <dbReference type="PROSITE-ProRule" id="PRU00023"/>
    </source>
</evidence>
<evidence type="ECO:0000313" key="5">
    <source>
        <dbReference type="EMBL" id="SMB31211.1"/>
    </source>
</evidence>
<feature type="signal peptide" evidence="4">
    <location>
        <begin position="1"/>
        <end position="34"/>
    </location>
</feature>
<dbReference type="InterPro" id="IPR036770">
    <property type="entry name" value="Ankyrin_rpt-contain_sf"/>
</dbReference>
<organism evidence="5 6">
    <name type="scientific">Sterolibacterium denitrificans</name>
    <dbReference type="NCBI Taxonomy" id="157592"/>
    <lineage>
        <taxon>Bacteria</taxon>
        <taxon>Pseudomonadati</taxon>
        <taxon>Pseudomonadota</taxon>
        <taxon>Betaproteobacteria</taxon>
        <taxon>Nitrosomonadales</taxon>
        <taxon>Sterolibacteriaceae</taxon>
        <taxon>Sterolibacterium</taxon>
    </lineage>
</organism>
<dbReference type="PROSITE" id="PS50088">
    <property type="entry name" value="ANK_REPEAT"/>
    <property type="match status" value="2"/>
</dbReference>
<dbReference type="Gene3D" id="1.25.40.20">
    <property type="entry name" value="Ankyrin repeat-containing domain"/>
    <property type="match status" value="2"/>
</dbReference>
<dbReference type="Pfam" id="PF00023">
    <property type="entry name" value="Ank"/>
    <property type="match status" value="1"/>
</dbReference>
<feature type="chain" id="PRO_5030649538" evidence="4">
    <location>
        <begin position="35"/>
        <end position="402"/>
    </location>
</feature>
<feature type="repeat" description="ANK" evidence="3">
    <location>
        <begin position="138"/>
        <end position="170"/>
    </location>
</feature>
<evidence type="ECO:0000256" key="1">
    <source>
        <dbReference type="ARBA" id="ARBA00022737"/>
    </source>
</evidence>
<accession>A0A7Z7MW61</accession>
<name>A0A7Z7MW61_9PROT</name>
<dbReference type="SMART" id="SM00248">
    <property type="entry name" value="ANK"/>
    <property type="match status" value="5"/>
</dbReference>
<gene>
    <name evidence="5" type="ORF">SDENCHOL_21108</name>
</gene>
<evidence type="ECO:0000256" key="4">
    <source>
        <dbReference type="SAM" id="SignalP"/>
    </source>
</evidence>
<dbReference type="PANTHER" id="PTHR24171">
    <property type="entry name" value="ANKYRIN REPEAT DOMAIN-CONTAINING PROTEIN 39-RELATED"/>
    <property type="match status" value="1"/>
</dbReference>
<protein>
    <submittedName>
        <fullName evidence="5">Ankyrin</fullName>
    </submittedName>
</protein>
<reference evidence="5" key="1">
    <citation type="submission" date="2017-03" db="EMBL/GenBank/DDBJ databases">
        <authorList>
            <consortium name="AG Boll"/>
        </authorList>
    </citation>
    <scope>NUCLEOTIDE SEQUENCE [LARGE SCALE GENOMIC DNA]</scope>
    <source>
        <strain evidence="5">Chol</strain>
    </source>
</reference>
<dbReference type="EMBL" id="LT837803">
    <property type="protein sequence ID" value="SMB31211.1"/>
    <property type="molecule type" value="Genomic_DNA"/>
</dbReference>
<keyword evidence="6" id="KW-1185">Reference proteome</keyword>
<evidence type="ECO:0000313" key="6">
    <source>
        <dbReference type="Proteomes" id="UP000242886"/>
    </source>
</evidence>
<keyword evidence="1" id="KW-0677">Repeat</keyword>
<dbReference type="Pfam" id="PF12796">
    <property type="entry name" value="Ank_2"/>
    <property type="match status" value="1"/>
</dbReference>
<dbReference type="InterPro" id="IPR002110">
    <property type="entry name" value="Ankyrin_rpt"/>
</dbReference>
<keyword evidence="2 3" id="KW-0040">ANK repeat</keyword>
<dbReference type="PROSITE" id="PS50297">
    <property type="entry name" value="ANK_REP_REGION"/>
    <property type="match status" value="2"/>
</dbReference>
<dbReference type="AlphaFoldDB" id="A0A7Z7MW61"/>
<keyword evidence="4" id="KW-0732">Signal</keyword>
<dbReference type="SUPFAM" id="SSF48403">
    <property type="entry name" value="Ankyrin repeat"/>
    <property type="match status" value="1"/>
</dbReference>
<sequence>MSPSKSLRFYATVCAACAFWFGLHCSLFPAAAHAETPSLPDPTRFALVVEQGDLKRVAAWLDDGLPADFQGDRIGSGLMIAAWEGNIAMMELFVRHGARIDLTNRYDEQALLLAAWRGHLAAVQWLLDHGAAADRPGARWTALHYATFADHPQIVSLLLARGGDVNARAPNGSTVLMMAAREGHADLARQLLEAGADVQAVNERGESALGWAMRHGNFGIARLVSSQAEFARAAQADPASFGAPQRSEAGPAEIEEILRQIRLAEAAGQSAASLRAALQASVERFRQESRRIVIDTPKRKAARRGKPGKLLITARRAAKPGETGGAGTSVGERAEMIYRDAAAGTPVAIHGGDESAAAAAAAVRGEISLILERMQQARASGQPVDALRKSLYEAVERLKQMP</sequence>
<dbReference type="Proteomes" id="UP000242886">
    <property type="component" value="Chromosome SDENCHOL"/>
</dbReference>
<feature type="repeat" description="ANK" evidence="3">
    <location>
        <begin position="171"/>
        <end position="203"/>
    </location>
</feature>
<evidence type="ECO:0000256" key="2">
    <source>
        <dbReference type="ARBA" id="ARBA00023043"/>
    </source>
</evidence>